<dbReference type="SUPFAM" id="SSF56176">
    <property type="entry name" value="FAD-binding/transporter-associated domain-like"/>
    <property type="match status" value="1"/>
</dbReference>
<evidence type="ECO:0000256" key="1">
    <source>
        <dbReference type="ARBA" id="ARBA00022827"/>
    </source>
</evidence>
<dbReference type="Gene3D" id="3.30.465.10">
    <property type="match status" value="1"/>
</dbReference>
<name>A0ABX8PTC1_9PSED</name>
<reference evidence="3 4" key="1">
    <citation type="journal article" date="2020" name="Microorganisms">
        <title>Reliable Identification of Environmental Pseudomonas Isolates Using the rpoD Gene.</title>
        <authorList>
            <consortium name="The Broad Institute Genome Sequencing Platform"/>
            <person name="Girard L."/>
            <person name="Lood C."/>
            <person name="Rokni-Zadeh H."/>
            <person name="van Noort V."/>
            <person name="Lavigne R."/>
            <person name="De Mot R."/>
        </authorList>
    </citation>
    <scope>NUCLEOTIDE SEQUENCE [LARGE SCALE GENOMIC DNA]</scope>
    <source>
        <strain evidence="3 4">ZA 5.3</strain>
    </source>
</reference>
<keyword evidence="1" id="KW-0285">Flavoprotein</keyword>
<proteinExistence type="predicted"/>
<keyword evidence="1" id="KW-0274">FAD</keyword>
<dbReference type="InterPro" id="IPR016166">
    <property type="entry name" value="FAD-bd_PCMH"/>
</dbReference>
<keyword evidence="4" id="KW-1185">Reference proteome</keyword>
<dbReference type="InterPro" id="IPR010031">
    <property type="entry name" value="FAD_lactone_oxidase-like"/>
</dbReference>
<gene>
    <name evidence="3" type="ORF">HU718_021865</name>
</gene>
<sequence>MSSPLFSWGLYPAAPQTAHGCTWKSEVPQQLDCLNSEFGSTLAYGNGRSYGDSCLADSDHVLHMRTLNRFIEVDWQRGVVTAEAGITLAEILAVAIPRGWFLPVTPGTQFATLGGAIANDVHGKNHHVRGTFGNHVRRLGLQRHDQDLLTCSPVEAPEMFAATIAGLGLTGVIIWAEIQLIPIKSCQIDSSAVRFDNLADFFALSTELDHQHEYSVAWIDCLAKGAQAGRGVFFVGDHAEYGAKTVEERSKLFVPITPPISLINKLSLHTFNEAYWRVHPATQTRKRVNYEPFFYPLDRIDHWNRIYGRRGFQQYQCVIPQPVAEVAIRELLSAIAQSGQGSFLAVLKRCGEITSPGLLSFPIPGTSLALDFPQNKHLAALFARLDAIVHEAGGRLYPAKDAHMSGKDFRQAYPAWERLEALRDPSLMSRFWKRVTK</sequence>
<dbReference type="InterPro" id="IPR006094">
    <property type="entry name" value="Oxid_FAD_bind_N"/>
</dbReference>
<dbReference type="InterPro" id="IPR036318">
    <property type="entry name" value="FAD-bd_PCMH-like_sf"/>
</dbReference>
<evidence type="ECO:0000313" key="3">
    <source>
        <dbReference type="EMBL" id="QXI04668.1"/>
    </source>
</evidence>
<dbReference type="PROSITE" id="PS51387">
    <property type="entry name" value="FAD_PCMH"/>
    <property type="match status" value="1"/>
</dbReference>
<dbReference type="EMBL" id="CP077089">
    <property type="protein sequence ID" value="QXI04668.1"/>
    <property type="molecule type" value="Genomic_DNA"/>
</dbReference>
<feature type="domain" description="FAD-binding PCMH-type" evidence="2">
    <location>
        <begin position="11"/>
        <end position="183"/>
    </location>
</feature>
<accession>A0ABX8PTC1</accession>
<dbReference type="Proteomes" id="UP000646386">
    <property type="component" value="Chromosome"/>
</dbReference>
<protein>
    <submittedName>
        <fullName evidence="3">FAD-binding oxidoreductase</fullName>
    </submittedName>
</protein>
<dbReference type="PANTHER" id="PTHR43762:SF1">
    <property type="entry name" value="D-ARABINONO-1,4-LACTONE OXIDASE"/>
    <property type="match status" value="1"/>
</dbReference>
<reference evidence="3 4" key="2">
    <citation type="journal article" date="2021" name="Microorganisms">
        <title>The Ever-Expanding Pseudomonas Genus: Description of 43 New Species and Partition of the Pseudomonas putida Group.</title>
        <authorList>
            <person name="Girard L."/>
            <person name="Lood C."/>
            <person name="Hofte M."/>
            <person name="Vandamme P."/>
            <person name="Rokni-Zadeh H."/>
            <person name="van Noort V."/>
            <person name="Lavigne R."/>
            <person name="De Mot R."/>
        </authorList>
    </citation>
    <scope>NUCLEOTIDE SEQUENCE [LARGE SCALE GENOMIC DNA]</scope>
    <source>
        <strain evidence="3 4">ZA 5.3</strain>
    </source>
</reference>
<evidence type="ECO:0000313" key="4">
    <source>
        <dbReference type="Proteomes" id="UP000646386"/>
    </source>
</evidence>
<dbReference type="RefSeq" id="WP_186613833.1">
    <property type="nucleotide sequence ID" value="NZ_CP077089.1"/>
</dbReference>
<organism evidence="3 4">
    <name type="scientific">Pseudomonas tensinigenes</name>
    <dbReference type="NCBI Taxonomy" id="2745511"/>
    <lineage>
        <taxon>Bacteria</taxon>
        <taxon>Pseudomonadati</taxon>
        <taxon>Pseudomonadota</taxon>
        <taxon>Gammaproteobacteria</taxon>
        <taxon>Pseudomonadales</taxon>
        <taxon>Pseudomonadaceae</taxon>
        <taxon>Pseudomonas</taxon>
    </lineage>
</organism>
<evidence type="ECO:0000259" key="2">
    <source>
        <dbReference type="PROSITE" id="PS51387"/>
    </source>
</evidence>
<dbReference type="InterPro" id="IPR016169">
    <property type="entry name" value="FAD-bd_PCMH_sub2"/>
</dbReference>
<dbReference type="PANTHER" id="PTHR43762">
    <property type="entry name" value="L-GULONOLACTONE OXIDASE"/>
    <property type="match status" value="1"/>
</dbReference>
<dbReference type="Pfam" id="PF01565">
    <property type="entry name" value="FAD_binding_4"/>
    <property type="match status" value="1"/>
</dbReference>